<dbReference type="EMBL" id="KB203006">
    <property type="protein sequence ID" value="ESO86735.1"/>
    <property type="molecule type" value="Genomic_DNA"/>
</dbReference>
<dbReference type="GeneID" id="20243527"/>
<dbReference type="HOGENOM" id="CLU_2253078_0_0_1"/>
<evidence type="ECO:0000313" key="3">
    <source>
        <dbReference type="Proteomes" id="UP000030746"/>
    </source>
</evidence>
<sequence>MAAPMSGDSHRKRLTYSAEQASFLIQNWIGDDVTNSSSSDSETDEENRPPGTLMTNRKGVPVEIKSKKGMKRGDIKAFLVRQYHDSKLDGQAPGDYDFLVSQRK</sequence>
<reference evidence="2 3" key="1">
    <citation type="journal article" date="2013" name="Nature">
        <title>Insights into bilaterian evolution from three spiralian genomes.</title>
        <authorList>
            <person name="Simakov O."/>
            <person name="Marletaz F."/>
            <person name="Cho S.J."/>
            <person name="Edsinger-Gonzales E."/>
            <person name="Havlak P."/>
            <person name="Hellsten U."/>
            <person name="Kuo D.H."/>
            <person name="Larsson T."/>
            <person name="Lv J."/>
            <person name="Arendt D."/>
            <person name="Savage R."/>
            <person name="Osoegawa K."/>
            <person name="de Jong P."/>
            <person name="Grimwood J."/>
            <person name="Chapman J.A."/>
            <person name="Shapiro H."/>
            <person name="Aerts A."/>
            <person name="Otillar R.P."/>
            <person name="Terry A.Y."/>
            <person name="Boore J.L."/>
            <person name="Grigoriev I.V."/>
            <person name="Lindberg D.R."/>
            <person name="Seaver E.C."/>
            <person name="Weisblat D.A."/>
            <person name="Putnam N.H."/>
            <person name="Rokhsar D.S."/>
        </authorList>
    </citation>
    <scope>NUCLEOTIDE SEQUENCE [LARGE SCALE GENOMIC DNA]</scope>
</reference>
<keyword evidence="3" id="KW-1185">Reference proteome</keyword>
<gene>
    <name evidence="2" type="ORF">LOTGIDRAFT_175993</name>
</gene>
<name>V3ZVU3_LOTGI</name>
<dbReference type="AlphaFoldDB" id="V3ZVU3"/>
<protein>
    <submittedName>
        <fullName evidence="2">Uncharacterized protein</fullName>
    </submittedName>
</protein>
<evidence type="ECO:0000313" key="2">
    <source>
        <dbReference type="EMBL" id="ESO86735.1"/>
    </source>
</evidence>
<proteinExistence type="predicted"/>
<dbReference type="CTD" id="20243527"/>
<feature type="region of interest" description="Disordered" evidence="1">
    <location>
        <begin position="32"/>
        <end position="58"/>
    </location>
</feature>
<accession>V3ZVU3</accession>
<evidence type="ECO:0000256" key="1">
    <source>
        <dbReference type="SAM" id="MobiDB-lite"/>
    </source>
</evidence>
<dbReference type="KEGG" id="lgi:LOTGIDRAFT_175993"/>
<dbReference type="RefSeq" id="XP_009062578.1">
    <property type="nucleotide sequence ID" value="XM_009064330.1"/>
</dbReference>
<organism evidence="2 3">
    <name type="scientific">Lottia gigantea</name>
    <name type="common">Giant owl limpet</name>
    <dbReference type="NCBI Taxonomy" id="225164"/>
    <lineage>
        <taxon>Eukaryota</taxon>
        <taxon>Metazoa</taxon>
        <taxon>Spiralia</taxon>
        <taxon>Lophotrochozoa</taxon>
        <taxon>Mollusca</taxon>
        <taxon>Gastropoda</taxon>
        <taxon>Patellogastropoda</taxon>
        <taxon>Lottioidea</taxon>
        <taxon>Lottiidae</taxon>
        <taxon>Lottia</taxon>
    </lineage>
</organism>
<dbReference type="Proteomes" id="UP000030746">
    <property type="component" value="Unassembled WGS sequence"/>
</dbReference>